<dbReference type="Gene3D" id="3.40.50.2300">
    <property type="match status" value="1"/>
</dbReference>
<feature type="region of interest" description="Disordered" evidence="4">
    <location>
        <begin position="444"/>
        <end position="480"/>
    </location>
</feature>
<dbReference type="OrthoDB" id="60033at2759"/>
<dbReference type="EMBL" id="OOIN01000034">
    <property type="protein sequence ID" value="SPO30758.1"/>
    <property type="molecule type" value="Genomic_DNA"/>
</dbReference>
<feature type="region of interest" description="Disordered" evidence="4">
    <location>
        <begin position="237"/>
        <end position="329"/>
    </location>
</feature>
<evidence type="ECO:0000256" key="2">
    <source>
        <dbReference type="ARBA" id="ARBA00023012"/>
    </source>
</evidence>
<gene>
    <name evidence="6" type="ORF">UTRI_05375</name>
</gene>
<proteinExistence type="predicted"/>
<reference evidence="6 7" key="1">
    <citation type="submission" date="2018-03" db="EMBL/GenBank/DDBJ databases">
        <authorList>
            <person name="Guldener U."/>
        </authorList>
    </citation>
    <scope>NUCLEOTIDE SEQUENCE [LARGE SCALE GENOMIC DNA]</scope>
    <source>
        <strain evidence="6 7">NBRC100155</strain>
    </source>
</reference>
<dbReference type="GO" id="GO:0000160">
    <property type="term" value="P:phosphorelay signal transduction system"/>
    <property type="evidence" value="ECO:0007669"/>
    <property type="project" value="UniProtKB-KW"/>
</dbReference>
<feature type="compositionally biased region" description="Low complexity" evidence="4">
    <location>
        <begin position="394"/>
        <end position="426"/>
    </location>
</feature>
<dbReference type="InterPro" id="IPR001789">
    <property type="entry name" value="Sig_transdc_resp-reg_receiver"/>
</dbReference>
<feature type="compositionally biased region" description="Polar residues" evidence="4">
    <location>
        <begin position="299"/>
        <end position="316"/>
    </location>
</feature>
<evidence type="ECO:0000256" key="3">
    <source>
        <dbReference type="PROSITE-ProRule" id="PRU00169"/>
    </source>
</evidence>
<feature type="compositionally biased region" description="Low complexity" evidence="4">
    <location>
        <begin position="279"/>
        <end position="288"/>
    </location>
</feature>
<evidence type="ECO:0000313" key="7">
    <source>
        <dbReference type="Proteomes" id="UP000324022"/>
    </source>
</evidence>
<feature type="compositionally biased region" description="Basic and acidic residues" evidence="4">
    <location>
        <begin position="318"/>
        <end position="329"/>
    </location>
</feature>
<evidence type="ECO:0000259" key="5">
    <source>
        <dbReference type="PROSITE" id="PS50110"/>
    </source>
</evidence>
<keyword evidence="2" id="KW-0902">Two-component regulatory system</keyword>
<feature type="compositionally biased region" description="Low complexity" evidence="4">
    <location>
        <begin position="444"/>
        <end position="469"/>
    </location>
</feature>
<dbReference type="PANTHER" id="PTHR45339">
    <property type="entry name" value="HYBRID SIGNAL TRANSDUCTION HISTIDINE KINASE J"/>
    <property type="match status" value="1"/>
</dbReference>
<dbReference type="SMART" id="SM00448">
    <property type="entry name" value="REC"/>
    <property type="match status" value="1"/>
</dbReference>
<protein>
    <recommendedName>
        <fullName evidence="5">Response regulatory domain-containing protein</fullName>
    </recommendedName>
</protein>
<evidence type="ECO:0000256" key="4">
    <source>
        <dbReference type="SAM" id="MobiDB-lite"/>
    </source>
</evidence>
<feature type="compositionally biased region" description="Polar residues" evidence="4">
    <location>
        <begin position="245"/>
        <end position="262"/>
    </location>
</feature>
<dbReference type="Pfam" id="PF00072">
    <property type="entry name" value="Response_reg"/>
    <property type="match status" value="1"/>
</dbReference>
<sequence length="564" mass="61648">MSFVSNTSFSDARLAANDTRSASPLPPTHSLRILLVDDNHINLSVLNTLLKRRFGHALARPPVSLDSGLKALQLLRTHIFDLIFMDIEMPYLDGVECTRRIRAGEDGILAANRNAHIVAVTTNVGPEPASLYRHIGMDGMISKPVRFQNFQQYLCPLSIEASEAKGSVTPVLVGSEHVLPPMPPIDLDQRLFFVPTANGGMVTTSKSMDRDCSSPTSEYSDANQFAAMLKAQTSKSLRDRKALSISRSTTLSEPRRSSFNSPRSEHLPSMIRSVQQSSAADMANAVADGDADGDMPSMEQGSGKNASSSPMLSFQSLVERETRERERECMVERRAPVPVRPVPIHRISSPAYLLDASPIGRIRAEPAMRSNPDLVPHAVRPDIRPVPLKRPLRNNSNSSSHSASDSGGVEHTTSWSSTWSNTPLSSDYTTTTQRSASLELLSSFSSHRATSPSSTLTTPVSSPADMDAMTDGKDNDDDDEDHMRKAVFSPCADDLFVSRGPGLGFLDTPMLPAFPPLSKHAMSQQNSPRIMVCNAQDEDKRGMRGHQLCPRMESLDLDHSHSHS</sequence>
<evidence type="ECO:0000256" key="1">
    <source>
        <dbReference type="ARBA" id="ARBA00022553"/>
    </source>
</evidence>
<keyword evidence="7" id="KW-1185">Reference proteome</keyword>
<accession>A0A5C3EJR8</accession>
<organism evidence="6 7">
    <name type="scientific">Ustilago trichophora</name>
    <dbReference type="NCBI Taxonomy" id="86804"/>
    <lineage>
        <taxon>Eukaryota</taxon>
        <taxon>Fungi</taxon>
        <taxon>Dikarya</taxon>
        <taxon>Basidiomycota</taxon>
        <taxon>Ustilaginomycotina</taxon>
        <taxon>Ustilaginomycetes</taxon>
        <taxon>Ustilaginales</taxon>
        <taxon>Ustilaginaceae</taxon>
        <taxon>Ustilago</taxon>
    </lineage>
</organism>
<dbReference type="AlphaFoldDB" id="A0A5C3EJR8"/>
<feature type="region of interest" description="Disordered" evidence="4">
    <location>
        <begin position="371"/>
        <end position="430"/>
    </location>
</feature>
<name>A0A5C3EJR8_9BASI</name>
<feature type="modified residue" description="4-aspartylphosphate" evidence="3">
    <location>
        <position position="86"/>
    </location>
</feature>
<dbReference type="CDD" id="cd17546">
    <property type="entry name" value="REC_hyHK_CKI1_RcsC-like"/>
    <property type="match status" value="1"/>
</dbReference>
<dbReference type="SUPFAM" id="SSF52172">
    <property type="entry name" value="CheY-like"/>
    <property type="match status" value="1"/>
</dbReference>
<evidence type="ECO:0000313" key="6">
    <source>
        <dbReference type="EMBL" id="SPO30758.1"/>
    </source>
</evidence>
<dbReference type="PROSITE" id="PS50110">
    <property type="entry name" value="RESPONSE_REGULATORY"/>
    <property type="match status" value="1"/>
</dbReference>
<dbReference type="Proteomes" id="UP000324022">
    <property type="component" value="Unassembled WGS sequence"/>
</dbReference>
<feature type="domain" description="Response regulatory" evidence="5">
    <location>
        <begin position="32"/>
        <end position="158"/>
    </location>
</feature>
<keyword evidence="1 3" id="KW-0597">Phosphoprotein</keyword>
<dbReference type="PANTHER" id="PTHR45339:SF1">
    <property type="entry name" value="HYBRID SIGNAL TRANSDUCTION HISTIDINE KINASE J"/>
    <property type="match status" value="1"/>
</dbReference>
<dbReference type="InterPro" id="IPR011006">
    <property type="entry name" value="CheY-like_superfamily"/>
</dbReference>